<keyword evidence="6 17" id="KW-0227">DNA damage</keyword>
<keyword evidence="17" id="KW-0742">SOS response</keyword>
<dbReference type="InterPro" id="IPR027417">
    <property type="entry name" value="P-loop_NTPase"/>
</dbReference>
<dbReference type="Gene3D" id="1.20.1580.10">
    <property type="entry name" value="ABC transporter ATPase like domain"/>
    <property type="match status" value="2"/>
</dbReference>
<evidence type="ECO:0000256" key="11">
    <source>
        <dbReference type="ARBA" id="ARBA00022881"/>
    </source>
</evidence>
<dbReference type="Gene3D" id="1.10.8.280">
    <property type="entry name" value="ABC transporter ATPase domain-like"/>
    <property type="match status" value="1"/>
</dbReference>
<evidence type="ECO:0000256" key="6">
    <source>
        <dbReference type="ARBA" id="ARBA00022763"/>
    </source>
</evidence>
<dbReference type="HAMAP" id="MF_00205">
    <property type="entry name" value="UvrA"/>
    <property type="match status" value="1"/>
</dbReference>
<dbReference type="GO" id="GO:0005524">
    <property type="term" value="F:ATP binding"/>
    <property type="evidence" value="ECO:0007669"/>
    <property type="project" value="UniProtKB-UniRule"/>
</dbReference>
<dbReference type="PROSITE" id="PS50893">
    <property type="entry name" value="ABC_TRANSPORTER_2"/>
    <property type="match status" value="1"/>
</dbReference>
<evidence type="ECO:0000256" key="4">
    <source>
        <dbReference type="ARBA" id="ARBA00022737"/>
    </source>
</evidence>
<evidence type="ECO:0000256" key="14">
    <source>
        <dbReference type="ARBA" id="ARBA00038000"/>
    </source>
</evidence>
<keyword evidence="13 17" id="KW-0234">DNA repair</keyword>
<comment type="function">
    <text evidence="17">The UvrABC repair system catalyzes the recognition and processing of DNA lesions. UvrA is an ATPase and a DNA-binding protein. A damage recognition complex composed of 2 UvrA and 2 UvrB subunits scans DNA for abnormalities. When the presence of a lesion has been verified by UvrB, the UvrA molecules dissociate.</text>
</comment>
<evidence type="ECO:0000256" key="15">
    <source>
        <dbReference type="ARBA" id="ARBA00039316"/>
    </source>
</evidence>
<dbReference type="InterPro" id="IPR041102">
    <property type="entry name" value="UvrA_inter"/>
</dbReference>
<dbReference type="GO" id="GO:0009380">
    <property type="term" value="C:excinuclease repair complex"/>
    <property type="evidence" value="ECO:0007669"/>
    <property type="project" value="InterPro"/>
</dbReference>
<dbReference type="Pfam" id="PF17755">
    <property type="entry name" value="UvrA_DNA-bind"/>
    <property type="match status" value="1"/>
</dbReference>
<comment type="subunit">
    <text evidence="17">Forms a heterotetramer with UvrB during the search for lesions.</text>
</comment>
<proteinExistence type="inferred from homology"/>
<dbReference type="GO" id="GO:0006289">
    <property type="term" value="P:nucleotide-excision repair"/>
    <property type="evidence" value="ECO:0007669"/>
    <property type="project" value="UniProtKB-UniRule"/>
</dbReference>
<keyword evidence="12 17" id="KW-0238">DNA-binding</keyword>
<keyword evidence="5 17" id="KW-0547">Nucleotide-binding</keyword>
<gene>
    <name evidence="17" type="primary">uvrA</name>
    <name evidence="19" type="ORF">C8N45_101729</name>
</gene>
<dbReference type="InterPro" id="IPR041552">
    <property type="entry name" value="UvrA_DNA-bd"/>
</dbReference>
<dbReference type="GO" id="GO:0005737">
    <property type="term" value="C:cytoplasm"/>
    <property type="evidence" value="ECO:0007669"/>
    <property type="project" value="UniProtKB-SubCell"/>
</dbReference>
<evidence type="ECO:0000256" key="1">
    <source>
        <dbReference type="ARBA" id="ARBA00004496"/>
    </source>
</evidence>
<feature type="zinc finger region" description="C4-type" evidence="17">
    <location>
        <begin position="744"/>
        <end position="770"/>
    </location>
</feature>
<evidence type="ECO:0000256" key="10">
    <source>
        <dbReference type="ARBA" id="ARBA00022840"/>
    </source>
</evidence>
<dbReference type="Gene3D" id="3.30.1490.20">
    <property type="entry name" value="ATP-grasp fold, A domain"/>
    <property type="match status" value="1"/>
</dbReference>
<dbReference type="CDD" id="cd03270">
    <property type="entry name" value="ABC_UvrA_I"/>
    <property type="match status" value="1"/>
</dbReference>
<keyword evidence="20" id="KW-1185">Reference proteome</keyword>
<dbReference type="CDD" id="cd03271">
    <property type="entry name" value="ABC_UvrA_II"/>
    <property type="match status" value="1"/>
</dbReference>
<dbReference type="AlphaFoldDB" id="A0A2T6KRF4"/>
<comment type="caution">
    <text evidence="19">The sequence shown here is derived from an EMBL/GenBank/DDBJ whole genome shotgun (WGS) entry which is preliminary data.</text>
</comment>
<dbReference type="PROSITE" id="PS00211">
    <property type="entry name" value="ABC_TRANSPORTER_1"/>
    <property type="match status" value="2"/>
</dbReference>
<dbReference type="InterPro" id="IPR013815">
    <property type="entry name" value="ATP_grasp_subdomain_1"/>
</dbReference>
<keyword evidence="4 17" id="KW-0677">Repeat</keyword>
<comment type="subcellular location">
    <subcellularLocation>
        <location evidence="1 17">Cytoplasm</location>
    </subcellularLocation>
</comment>
<evidence type="ECO:0000313" key="20">
    <source>
        <dbReference type="Proteomes" id="UP000244523"/>
    </source>
</evidence>
<dbReference type="EMBL" id="QBUD01000001">
    <property type="protein sequence ID" value="PUB19136.1"/>
    <property type="molecule type" value="Genomic_DNA"/>
</dbReference>
<evidence type="ECO:0000256" key="5">
    <source>
        <dbReference type="ARBA" id="ARBA00022741"/>
    </source>
</evidence>
<keyword evidence="7 17" id="KW-0228">DNA excision</keyword>
<evidence type="ECO:0000256" key="12">
    <source>
        <dbReference type="ARBA" id="ARBA00023125"/>
    </source>
</evidence>
<organism evidence="19 20">
    <name type="scientific">Yoonia sediminilitoris</name>
    <dbReference type="NCBI Taxonomy" id="1286148"/>
    <lineage>
        <taxon>Bacteria</taxon>
        <taxon>Pseudomonadati</taxon>
        <taxon>Pseudomonadota</taxon>
        <taxon>Alphaproteobacteria</taxon>
        <taxon>Rhodobacterales</taxon>
        <taxon>Paracoccaceae</taxon>
        <taxon>Yoonia</taxon>
    </lineage>
</organism>
<evidence type="ECO:0000256" key="2">
    <source>
        <dbReference type="ARBA" id="ARBA00022490"/>
    </source>
</evidence>
<dbReference type="OrthoDB" id="9809851at2"/>
<evidence type="ECO:0000256" key="9">
    <source>
        <dbReference type="ARBA" id="ARBA00022833"/>
    </source>
</evidence>
<feature type="binding site" evidence="17">
    <location>
        <begin position="645"/>
        <end position="652"/>
    </location>
    <ligand>
        <name>ATP</name>
        <dbReference type="ChEBI" id="CHEBI:30616"/>
    </ligand>
</feature>
<dbReference type="FunFam" id="1.20.1580.10:FF:000002">
    <property type="entry name" value="UvrABC system protein A"/>
    <property type="match status" value="1"/>
</dbReference>
<evidence type="ECO:0000256" key="7">
    <source>
        <dbReference type="ARBA" id="ARBA00022769"/>
    </source>
</evidence>
<keyword evidence="3 17" id="KW-0479">Metal-binding</keyword>
<evidence type="ECO:0000256" key="8">
    <source>
        <dbReference type="ARBA" id="ARBA00022771"/>
    </source>
</evidence>
<feature type="domain" description="ABC transporter" evidence="18">
    <location>
        <begin position="613"/>
        <end position="941"/>
    </location>
</feature>
<comment type="similarity">
    <text evidence="14 17">Belongs to the ABC transporter superfamily. UvrA family.</text>
</comment>
<dbReference type="GO" id="GO:0003677">
    <property type="term" value="F:DNA binding"/>
    <property type="evidence" value="ECO:0007669"/>
    <property type="project" value="UniProtKB-UniRule"/>
</dbReference>
<dbReference type="GO" id="GO:0008270">
    <property type="term" value="F:zinc ion binding"/>
    <property type="evidence" value="ECO:0007669"/>
    <property type="project" value="UniProtKB-UniRule"/>
</dbReference>
<sequence length="952" mass="105619">MAELKNIEVRGAREHNLKNIDVDIPRDQLVVITGLSGSGKSSLAFDTIYAEGQRRYVESLSAYARQFLDMMEKPDVDHISGLSPAISIEQKTTSKNPRSTVGTITEIYDYLRLLFARAGTPYSPATGLPIEAQQVQDMVDRVMAMEEGTRGYLLAPIIRDRKGEYRKEFLELRKQGFQRVKVDGEFYELDEPPTLDKKFRHDIDVVVDRIVVREGLETRLADSFRTALDLADGITVLETAPTEGEPERFTFSENFACPVSGFTIPEIEPRLFSFNAPFGACPSCDGLGVELFFDEKLIVPDVTLKIADGALAPWRKGKSPYFLQTIEAIAKHYGFNKNARWKDLDPKVQQVFLRGSGKEEIKFRYDEGGRVYQVERAFEGVIPNMERRYRETDSNWIREEFENYQNNRNCGTCGGFRLREEALAVKIGGLHVGHVVQMSIKEAYDWCKAVPESLSKQKNEIAAAILKEIRERLGFLNNVGLEYLTLARNSGTLSGGESQRIRLASQIGSGLQGVLYVLDEPSIGLHQRDNDRLLTTLKNLRDQGNTVIVVEHDEEAIREADYVFDIGPGAGVHGGQVVAKGTPQEIMAHADSVTGQYLIGAREIEVPAKRRKGKGKKLTVVKATGNNLQNVTVDFPLQKFVCVTGVSGGGKSTLTIETLFKNASMKLNGARQTPGPCETIKGFEHLDKVIDIDQRPIGRTPRSNPATYTGAFTPIRDWFAGMPEAKARGYKPGRFSFNVKGGRCEACQGDGVIKIEMHFLPDVYVTCETCKGARYNRETLEIKFKGRSIADVLDMTVEDAQTFFSAVPSIREKMDALMRVGLGYIKVGQQATTLSGGEAQRVKLSKELARRSTGRTLYILDEPTTGLHFEDVRKLLEVLHELVDQGNSVIVIEHNLDVIKTADHIIDIGPEGGDGGGRIVATGTPEQVAEVADSHTGQYLKPMLGPRNVAAE</sequence>
<dbReference type="Gene3D" id="3.40.50.300">
    <property type="entry name" value="P-loop containing nucleotide triphosphate hydrolases"/>
    <property type="match status" value="2"/>
</dbReference>
<dbReference type="GO" id="GO:0009432">
    <property type="term" value="P:SOS response"/>
    <property type="evidence" value="ECO:0007669"/>
    <property type="project" value="UniProtKB-UniRule"/>
</dbReference>
<dbReference type="Pfam" id="PF17760">
    <property type="entry name" value="UvrA_inter"/>
    <property type="match status" value="1"/>
</dbReference>
<evidence type="ECO:0000259" key="18">
    <source>
        <dbReference type="PROSITE" id="PS50893"/>
    </source>
</evidence>
<dbReference type="InterPro" id="IPR003439">
    <property type="entry name" value="ABC_transporter-like_ATP-bd"/>
</dbReference>
<keyword evidence="2 17" id="KW-0963">Cytoplasm</keyword>
<dbReference type="InterPro" id="IPR004602">
    <property type="entry name" value="UvrA"/>
</dbReference>
<keyword evidence="8 17" id="KW-0863">Zinc-finger</keyword>
<feature type="binding site" evidence="17">
    <location>
        <begin position="34"/>
        <end position="41"/>
    </location>
    <ligand>
        <name>ATP</name>
        <dbReference type="ChEBI" id="CHEBI:30616"/>
    </ligand>
</feature>
<dbReference type="InterPro" id="IPR017871">
    <property type="entry name" value="ABC_transporter-like_CS"/>
</dbReference>
<dbReference type="Proteomes" id="UP000244523">
    <property type="component" value="Unassembled WGS sequence"/>
</dbReference>
<dbReference type="NCBIfam" id="TIGR00630">
    <property type="entry name" value="uvra"/>
    <property type="match status" value="1"/>
</dbReference>
<keyword evidence="9 17" id="KW-0862">Zinc</keyword>
<name>A0A2T6KRF4_9RHOB</name>
<evidence type="ECO:0000256" key="13">
    <source>
        <dbReference type="ARBA" id="ARBA00023204"/>
    </source>
</evidence>
<evidence type="ECO:0000256" key="3">
    <source>
        <dbReference type="ARBA" id="ARBA00022723"/>
    </source>
</evidence>
<dbReference type="RefSeq" id="WP_108384800.1">
    <property type="nucleotide sequence ID" value="NZ_QBUD01000001.1"/>
</dbReference>
<dbReference type="NCBIfam" id="NF001503">
    <property type="entry name" value="PRK00349.1"/>
    <property type="match status" value="1"/>
</dbReference>
<dbReference type="SUPFAM" id="SSF52540">
    <property type="entry name" value="P-loop containing nucleoside triphosphate hydrolases"/>
    <property type="match status" value="2"/>
</dbReference>
<evidence type="ECO:0000313" key="19">
    <source>
        <dbReference type="EMBL" id="PUB19136.1"/>
    </source>
</evidence>
<reference evidence="19 20" key="1">
    <citation type="submission" date="2018-04" db="EMBL/GenBank/DDBJ databases">
        <title>Genomic Encyclopedia of Archaeal and Bacterial Type Strains, Phase II (KMG-II): from individual species to whole genera.</title>
        <authorList>
            <person name="Goeker M."/>
        </authorList>
    </citation>
    <scope>NUCLEOTIDE SEQUENCE [LARGE SCALE GENOMIC DNA]</scope>
    <source>
        <strain evidence="19 20">DSM 29955</strain>
    </source>
</reference>
<dbReference type="GO" id="GO:0016887">
    <property type="term" value="F:ATP hydrolysis activity"/>
    <property type="evidence" value="ECO:0007669"/>
    <property type="project" value="InterPro"/>
</dbReference>
<keyword evidence="10 17" id="KW-0067">ATP-binding</keyword>
<keyword evidence="11 17" id="KW-0267">Excision nuclease</keyword>
<evidence type="ECO:0000256" key="16">
    <source>
        <dbReference type="ARBA" id="ARBA00042156"/>
    </source>
</evidence>
<dbReference type="PANTHER" id="PTHR43152">
    <property type="entry name" value="UVRABC SYSTEM PROTEIN A"/>
    <property type="match status" value="1"/>
</dbReference>
<protein>
    <recommendedName>
        <fullName evidence="15 17">UvrABC system protein A</fullName>
        <shortName evidence="17">UvrA protein</shortName>
    </recommendedName>
    <alternativeName>
        <fullName evidence="16 17">Excinuclease ABC subunit A</fullName>
    </alternativeName>
</protein>
<accession>A0A2T6KRF4</accession>
<comment type="caution">
    <text evidence="17">Lacks conserved residue(s) required for the propagation of feature annotation.</text>
</comment>
<evidence type="ECO:0000256" key="17">
    <source>
        <dbReference type="HAMAP-Rule" id="MF_00205"/>
    </source>
</evidence>
<dbReference type="GO" id="GO:0009381">
    <property type="term" value="F:excinuclease ABC activity"/>
    <property type="evidence" value="ECO:0007669"/>
    <property type="project" value="UniProtKB-UniRule"/>
</dbReference>
<dbReference type="PANTHER" id="PTHR43152:SF3">
    <property type="entry name" value="UVRABC SYSTEM PROTEIN A"/>
    <property type="match status" value="1"/>
</dbReference>